<dbReference type="EMBL" id="GBRH01276066">
    <property type="protein sequence ID" value="JAD21829.1"/>
    <property type="molecule type" value="Transcribed_RNA"/>
</dbReference>
<accession>A0A0A8Y6Z1</accession>
<dbReference type="AlphaFoldDB" id="A0A0A8Y6Z1"/>
<evidence type="ECO:0000313" key="1">
    <source>
        <dbReference type="EMBL" id="JAD21829.1"/>
    </source>
</evidence>
<organism evidence="1">
    <name type="scientific">Arundo donax</name>
    <name type="common">Giant reed</name>
    <name type="synonym">Donax arundinaceus</name>
    <dbReference type="NCBI Taxonomy" id="35708"/>
    <lineage>
        <taxon>Eukaryota</taxon>
        <taxon>Viridiplantae</taxon>
        <taxon>Streptophyta</taxon>
        <taxon>Embryophyta</taxon>
        <taxon>Tracheophyta</taxon>
        <taxon>Spermatophyta</taxon>
        <taxon>Magnoliopsida</taxon>
        <taxon>Liliopsida</taxon>
        <taxon>Poales</taxon>
        <taxon>Poaceae</taxon>
        <taxon>PACMAD clade</taxon>
        <taxon>Arundinoideae</taxon>
        <taxon>Arundineae</taxon>
        <taxon>Arundo</taxon>
    </lineage>
</organism>
<sequence>MSLQLGDIASLGYQHQQYYRDSHPASSCR</sequence>
<protein>
    <submittedName>
        <fullName evidence="1">Uncharacterized protein</fullName>
    </submittedName>
</protein>
<name>A0A0A8Y6Z1_ARUDO</name>
<proteinExistence type="predicted"/>
<reference evidence="1" key="1">
    <citation type="submission" date="2014-09" db="EMBL/GenBank/DDBJ databases">
        <authorList>
            <person name="Magalhaes I.L.F."/>
            <person name="Oliveira U."/>
            <person name="Santos F.R."/>
            <person name="Vidigal T.H.D.A."/>
            <person name="Brescovit A.D."/>
            <person name="Santos A.J."/>
        </authorList>
    </citation>
    <scope>NUCLEOTIDE SEQUENCE</scope>
    <source>
        <tissue evidence="1">Shoot tissue taken approximately 20 cm above the soil surface</tissue>
    </source>
</reference>
<reference evidence="1" key="2">
    <citation type="journal article" date="2015" name="Data Brief">
        <title>Shoot transcriptome of the giant reed, Arundo donax.</title>
        <authorList>
            <person name="Barrero R.A."/>
            <person name="Guerrero F.D."/>
            <person name="Moolhuijzen P."/>
            <person name="Goolsby J.A."/>
            <person name="Tidwell J."/>
            <person name="Bellgard S.E."/>
            <person name="Bellgard M.I."/>
        </authorList>
    </citation>
    <scope>NUCLEOTIDE SEQUENCE</scope>
    <source>
        <tissue evidence="1">Shoot tissue taken approximately 20 cm above the soil surface</tissue>
    </source>
</reference>